<name>A0A382Y6P5_9ZZZZ</name>
<dbReference type="EMBL" id="UINC01173420">
    <property type="protein sequence ID" value="SVD79007.1"/>
    <property type="molecule type" value="Genomic_DNA"/>
</dbReference>
<accession>A0A382Y6P5</accession>
<evidence type="ECO:0000313" key="1">
    <source>
        <dbReference type="EMBL" id="SVD79007.1"/>
    </source>
</evidence>
<protein>
    <submittedName>
        <fullName evidence="1">Uncharacterized protein</fullName>
    </submittedName>
</protein>
<sequence length="93" mass="9187">MTAEPTGSVNAAIAARLLAALVSSDPGLGKLLAFSDLTGCHFIGKCGLCLLGGFVAGLGGESKPFGSLNEIGLTGFAEGEHHAQCSLALGMAP</sequence>
<reference evidence="1" key="1">
    <citation type="submission" date="2018-05" db="EMBL/GenBank/DDBJ databases">
        <authorList>
            <person name="Lanie J.A."/>
            <person name="Ng W.-L."/>
            <person name="Kazmierczak K.M."/>
            <person name="Andrzejewski T.M."/>
            <person name="Davidsen T.M."/>
            <person name="Wayne K.J."/>
            <person name="Tettelin H."/>
            <person name="Glass J.I."/>
            <person name="Rusch D."/>
            <person name="Podicherti R."/>
            <person name="Tsui H.-C.T."/>
            <person name="Winkler M.E."/>
        </authorList>
    </citation>
    <scope>NUCLEOTIDE SEQUENCE</scope>
</reference>
<organism evidence="1">
    <name type="scientific">marine metagenome</name>
    <dbReference type="NCBI Taxonomy" id="408172"/>
    <lineage>
        <taxon>unclassified sequences</taxon>
        <taxon>metagenomes</taxon>
        <taxon>ecological metagenomes</taxon>
    </lineage>
</organism>
<feature type="non-terminal residue" evidence="1">
    <location>
        <position position="93"/>
    </location>
</feature>
<gene>
    <name evidence="1" type="ORF">METZ01_LOCUS431861</name>
</gene>
<dbReference type="AlphaFoldDB" id="A0A382Y6P5"/>
<proteinExistence type="predicted"/>